<dbReference type="AlphaFoldDB" id="A0A329VK82"/>
<dbReference type="InterPro" id="IPR016039">
    <property type="entry name" value="Thiolase-like"/>
</dbReference>
<dbReference type="PROSITE" id="PS51257">
    <property type="entry name" value="PROKAR_LIPOPROTEIN"/>
    <property type="match status" value="1"/>
</dbReference>
<protein>
    <recommendedName>
        <fullName evidence="1">Beta-ketoacyl synthase-like N-terminal domain-containing protein</fullName>
    </recommendedName>
</protein>
<dbReference type="EMBL" id="NSCI01000005">
    <property type="protein sequence ID" value="RAW92122.1"/>
    <property type="molecule type" value="Genomic_DNA"/>
</dbReference>
<gene>
    <name evidence="2" type="ORF">CKY01_06350</name>
</gene>
<accession>A0A329VK82</accession>
<reference evidence="2 3" key="1">
    <citation type="journal article" date="2018" name="Int. J. Syst. Evol. Microbiol.">
        <title>Whole-genome-based revisit of Photorhabdus phylogeny: proposal for the elevation of most Photorhabdus subspecies to the species level and description of one novel species Photorhabdus bodei sp. nov., and one novel subspecies Photorhabdus laumondii subsp. clarkei subsp. nov.</title>
        <authorList>
            <person name="Machado R.A.R."/>
            <person name="Wuthrich D."/>
            <person name="Kuhnert P."/>
            <person name="Arce C.C.M."/>
            <person name="Thonen L."/>
            <person name="Ruiz C."/>
            <person name="Zhang X."/>
            <person name="Robert C.A.M."/>
            <person name="Karimi J."/>
            <person name="Kamali S."/>
            <person name="Ma J."/>
            <person name="Bruggmann R."/>
            <person name="Erb M."/>
        </authorList>
    </citation>
    <scope>NUCLEOTIDE SEQUENCE [LARGE SCALE GENOMIC DNA]</scope>
    <source>
        <strain evidence="2 3">BOJ-47</strain>
    </source>
</reference>
<dbReference type="Pfam" id="PF00109">
    <property type="entry name" value="ketoacyl-synt"/>
    <property type="match status" value="1"/>
</dbReference>
<name>A0A329VK82_9GAMM</name>
<dbReference type="Gene3D" id="3.40.47.10">
    <property type="match status" value="1"/>
</dbReference>
<dbReference type="Proteomes" id="UP000250870">
    <property type="component" value="Unassembled WGS sequence"/>
</dbReference>
<sequence>MDINMMRSDNMPIAVIGMSCRFLGGVSSPEEFWQLLCGSSDAITQSLLNAGQLRLIAPEIAICQGE</sequence>
<evidence type="ECO:0000313" key="2">
    <source>
        <dbReference type="EMBL" id="RAW92122.1"/>
    </source>
</evidence>
<organism evidence="2 3">
    <name type="scientific">Photorhabdus laumondii subsp. clarkei</name>
    <dbReference type="NCBI Taxonomy" id="2029685"/>
    <lineage>
        <taxon>Bacteria</taxon>
        <taxon>Pseudomonadati</taxon>
        <taxon>Pseudomonadota</taxon>
        <taxon>Gammaproteobacteria</taxon>
        <taxon>Enterobacterales</taxon>
        <taxon>Morganellaceae</taxon>
        <taxon>Photorhabdus</taxon>
    </lineage>
</organism>
<feature type="domain" description="Beta-ketoacyl synthase-like N-terminal" evidence="1">
    <location>
        <begin position="12"/>
        <end position="45"/>
    </location>
</feature>
<evidence type="ECO:0000259" key="1">
    <source>
        <dbReference type="Pfam" id="PF00109"/>
    </source>
</evidence>
<proteinExistence type="predicted"/>
<dbReference type="GO" id="GO:0016746">
    <property type="term" value="F:acyltransferase activity"/>
    <property type="evidence" value="ECO:0007669"/>
    <property type="project" value="InterPro"/>
</dbReference>
<dbReference type="InterPro" id="IPR014030">
    <property type="entry name" value="Ketoacyl_synth_N"/>
</dbReference>
<dbReference type="SUPFAM" id="SSF53901">
    <property type="entry name" value="Thiolase-like"/>
    <property type="match status" value="1"/>
</dbReference>
<comment type="caution">
    <text evidence="2">The sequence shown here is derived from an EMBL/GenBank/DDBJ whole genome shotgun (WGS) entry which is preliminary data.</text>
</comment>
<evidence type="ECO:0000313" key="3">
    <source>
        <dbReference type="Proteomes" id="UP000250870"/>
    </source>
</evidence>